<dbReference type="SUPFAM" id="SSF109604">
    <property type="entry name" value="HD-domain/PDEase-like"/>
    <property type="match status" value="1"/>
</dbReference>
<dbReference type="Pfam" id="PF01966">
    <property type="entry name" value="HD"/>
    <property type="match status" value="1"/>
</dbReference>
<dbReference type="PANTHER" id="PTHR35569">
    <property type="entry name" value="CYANAMIDE HYDRATASE DDI2-RELATED"/>
    <property type="match status" value="1"/>
</dbReference>
<name>A0A8H7AAT0_9EURO</name>
<dbReference type="EMBL" id="JAACFV010000166">
    <property type="protein sequence ID" value="KAF7503691.1"/>
    <property type="molecule type" value="Genomic_DNA"/>
</dbReference>
<evidence type="ECO:0000313" key="2">
    <source>
        <dbReference type="EMBL" id="KAF7503691.1"/>
    </source>
</evidence>
<gene>
    <name evidence="2" type="ORF">GJ744_003369</name>
</gene>
<proteinExistence type="predicted"/>
<evidence type="ECO:0000259" key="1">
    <source>
        <dbReference type="Pfam" id="PF01966"/>
    </source>
</evidence>
<dbReference type="Proteomes" id="UP000606974">
    <property type="component" value="Unassembled WGS sequence"/>
</dbReference>
<dbReference type="Gene3D" id="1.10.3210.10">
    <property type="entry name" value="Hypothetical protein af1432"/>
    <property type="match status" value="1"/>
</dbReference>
<organism evidence="2 3">
    <name type="scientific">Endocarpon pusillum</name>
    <dbReference type="NCBI Taxonomy" id="364733"/>
    <lineage>
        <taxon>Eukaryota</taxon>
        <taxon>Fungi</taxon>
        <taxon>Dikarya</taxon>
        <taxon>Ascomycota</taxon>
        <taxon>Pezizomycotina</taxon>
        <taxon>Eurotiomycetes</taxon>
        <taxon>Chaetothyriomycetidae</taxon>
        <taxon>Verrucariales</taxon>
        <taxon>Verrucariaceae</taxon>
        <taxon>Endocarpon</taxon>
    </lineage>
</organism>
<reference evidence="2" key="1">
    <citation type="submission" date="2020-02" db="EMBL/GenBank/DDBJ databases">
        <authorList>
            <person name="Palmer J.M."/>
        </authorList>
    </citation>
    <scope>NUCLEOTIDE SEQUENCE</scope>
    <source>
        <strain evidence="2">EPUS1.4</strain>
        <tissue evidence="2">Thallus</tissue>
    </source>
</reference>
<protein>
    <recommendedName>
        <fullName evidence="1">HD domain-containing protein</fullName>
    </recommendedName>
</protein>
<dbReference type="InterPro" id="IPR006674">
    <property type="entry name" value="HD_domain"/>
</dbReference>
<sequence length="265" mass="28970">MSSQQGLPTIAGLTPPVSPFLPAVLSHIRGHTSLATVNHSIRAVYFSLLLAKKLPSFSAAVSSSLINLETVSLALLMHDLGWATTKELLSKDKRFEVDGADLAVQFIEDQQQIQTAESATGQKAGWDKARLELLWTAVALHTTPSIAHHHPNPTVALVQLSILCDFFGPNLPPPLPKETVTVDEYRAIVKEFPRAGFKEDLVQIMCGLCREKKETTFDNFVSSFGRRLGLDGNGAGAEEYTKEWEERDLADTLLAALDACAAYEK</sequence>
<dbReference type="OrthoDB" id="2378324at2759"/>
<accession>A0A8H7AAT0</accession>
<keyword evidence="3" id="KW-1185">Reference proteome</keyword>
<feature type="domain" description="HD" evidence="1">
    <location>
        <begin position="37"/>
        <end position="122"/>
    </location>
</feature>
<dbReference type="AlphaFoldDB" id="A0A8H7AAT0"/>
<dbReference type="PANTHER" id="PTHR35569:SF1">
    <property type="entry name" value="CYANAMIDE HYDRATASE DDI2-RELATED"/>
    <property type="match status" value="1"/>
</dbReference>
<comment type="caution">
    <text evidence="2">The sequence shown here is derived from an EMBL/GenBank/DDBJ whole genome shotgun (WGS) entry which is preliminary data.</text>
</comment>
<evidence type="ECO:0000313" key="3">
    <source>
        <dbReference type="Proteomes" id="UP000606974"/>
    </source>
</evidence>